<dbReference type="eggNOG" id="ENOG502ZD9H">
    <property type="taxonomic scope" value="Bacteria"/>
</dbReference>
<feature type="region of interest" description="Disordered" evidence="1">
    <location>
        <begin position="1"/>
        <end position="25"/>
    </location>
</feature>
<dbReference type="AlphaFoldDB" id="W6RG47"/>
<gene>
    <name evidence="2" type="ORF">LPU83_2021</name>
</gene>
<name>W6RG47_9HYPH</name>
<evidence type="ECO:0000256" key="1">
    <source>
        <dbReference type="SAM" id="MobiDB-lite"/>
    </source>
</evidence>
<evidence type="ECO:0000313" key="2">
    <source>
        <dbReference type="EMBL" id="CDM57678.1"/>
    </source>
</evidence>
<sequence length="538" mass="57087">MTVKPGRAQVRPTAKANPQAPRMQHKAFPAPTRGWIANENLALSQPAGALMLENWIPTSTGIRSRGGSLKHATISTGPVLRMWTYKSGDVEEFFASDATKIFNITTVADADVIPTPVVTGQTSGYYSTAQFGTAGGDYLYAVNGTDSPRLYDGSTFTAITGVSTPAITGVTTSILSFVWSFANRLFFIEKNSMNVWYLPVDSIGGAAQSFSLAGIFQDGGSLLCGGKWSMDSGDGLDDKWVVISTAGEVAVYQGTNPGSAADWQKVGVYQITGPMGPNATMQAGGDLLIGTKDGIVPISAAVDKDIAALSLAAVTASIEPEWKAEVVARGSLPWEIIKWPTNNLMVVSLPVPNDTIAPYCFAANLETGAWAGRITGWNTRCIALFADQGYFGTNTGTIHAMEVGGSDDGENYTCKYVGLPDHLDAPGVTKTIHQARSIFKSTCPFDAQISASVDYTVDLPGIPSSTADFIQDVWDVGLWDVAIWDAGTASTISTQWVSVGKTGFVFMPQVQITFGVTPKPVTELVAFDVLYENGGVMT</sequence>
<accession>W6RG47</accession>
<dbReference type="HOGENOM" id="CLU_488230_0_0_5"/>
<proteinExistence type="predicted"/>
<protein>
    <submittedName>
        <fullName evidence="2">Conserved protein</fullName>
    </submittedName>
</protein>
<organism evidence="2 3">
    <name type="scientific">Rhizobium favelukesii</name>
    <dbReference type="NCBI Taxonomy" id="348824"/>
    <lineage>
        <taxon>Bacteria</taxon>
        <taxon>Pseudomonadati</taxon>
        <taxon>Pseudomonadota</taxon>
        <taxon>Alphaproteobacteria</taxon>
        <taxon>Hyphomicrobiales</taxon>
        <taxon>Rhizobiaceae</taxon>
        <taxon>Rhizobium/Agrobacterium group</taxon>
        <taxon>Rhizobium</taxon>
    </lineage>
</organism>
<dbReference type="PATRIC" id="fig|348824.6.peg.2179"/>
<dbReference type="RefSeq" id="WP_157997348.1">
    <property type="nucleotide sequence ID" value="NZ_HG916852.1"/>
</dbReference>
<dbReference type="Proteomes" id="UP000019443">
    <property type="component" value="Chromosome"/>
</dbReference>
<dbReference type="EMBL" id="HG916852">
    <property type="protein sequence ID" value="CDM57678.1"/>
    <property type="molecule type" value="Genomic_DNA"/>
</dbReference>
<evidence type="ECO:0000313" key="3">
    <source>
        <dbReference type="Proteomes" id="UP000019443"/>
    </source>
</evidence>
<reference evidence="2" key="1">
    <citation type="submission" date="2013-11" db="EMBL/GenBank/DDBJ databases">
        <title>Draft genome sequence of the broad-host-range Rhizobium sp. LPU83 strain, a member of the low-genetic diversity Oregon-like Rhizobium sp. group.</title>
        <authorList>
            <person name="Wibberg D."/>
            <person name="Puehler A."/>
            <person name="Schlueter A."/>
        </authorList>
    </citation>
    <scope>NUCLEOTIDE SEQUENCE [LARGE SCALE GENOMIC DNA]</scope>
    <source>
        <strain evidence="2">LPU83</strain>
    </source>
</reference>
<dbReference type="KEGG" id="rhl:LPU83_2021"/>
<keyword evidence="3" id="KW-1185">Reference proteome</keyword>